<protein>
    <submittedName>
        <fullName evidence="11">Uncharacterized protein</fullName>
    </submittedName>
</protein>
<feature type="compositionally biased region" description="Basic and acidic residues" evidence="8">
    <location>
        <begin position="283"/>
        <end position="299"/>
    </location>
</feature>
<comment type="subcellular location">
    <subcellularLocation>
        <location evidence="1">Chromosome</location>
        <location evidence="1">Centromere</location>
        <location evidence="1">Kinetochore</location>
    </subcellularLocation>
</comment>
<dbReference type="InterPro" id="IPR017441">
    <property type="entry name" value="Protein_kinase_ATP_BS"/>
</dbReference>
<name>A0AAN8S282_POLSC</name>
<evidence type="ECO:0000256" key="4">
    <source>
        <dbReference type="ARBA" id="ARBA00022838"/>
    </source>
</evidence>
<dbReference type="GO" id="GO:0005524">
    <property type="term" value="F:ATP binding"/>
    <property type="evidence" value="ECO:0007669"/>
    <property type="project" value="UniProtKB-UniRule"/>
</dbReference>
<evidence type="ECO:0000313" key="12">
    <source>
        <dbReference type="Proteomes" id="UP001372834"/>
    </source>
</evidence>
<reference evidence="11 12" key="1">
    <citation type="submission" date="2023-10" db="EMBL/GenBank/DDBJ databases">
        <title>Genomes of two closely related lineages of the louse Polyplax serrata with different host specificities.</title>
        <authorList>
            <person name="Martinu J."/>
            <person name="Tarabai H."/>
            <person name="Stefka J."/>
            <person name="Hypsa V."/>
        </authorList>
    </citation>
    <scope>NUCLEOTIDE SEQUENCE [LARGE SCALE GENOMIC DNA]</scope>
    <source>
        <strain evidence="11">HR10_N</strain>
    </source>
</reference>
<organism evidence="11 12">
    <name type="scientific">Polyplax serrata</name>
    <name type="common">Common mouse louse</name>
    <dbReference type="NCBI Taxonomy" id="468196"/>
    <lineage>
        <taxon>Eukaryota</taxon>
        <taxon>Metazoa</taxon>
        <taxon>Ecdysozoa</taxon>
        <taxon>Arthropoda</taxon>
        <taxon>Hexapoda</taxon>
        <taxon>Insecta</taxon>
        <taxon>Pterygota</taxon>
        <taxon>Neoptera</taxon>
        <taxon>Paraneoptera</taxon>
        <taxon>Psocodea</taxon>
        <taxon>Troctomorpha</taxon>
        <taxon>Phthiraptera</taxon>
        <taxon>Anoplura</taxon>
        <taxon>Polyplacidae</taxon>
        <taxon>Polyplax</taxon>
    </lineage>
</organism>
<dbReference type="GO" id="GO:0032991">
    <property type="term" value="C:protein-containing complex"/>
    <property type="evidence" value="ECO:0007669"/>
    <property type="project" value="UniProtKB-ARBA"/>
</dbReference>
<dbReference type="Gene3D" id="1.25.40.430">
    <property type="match status" value="1"/>
</dbReference>
<dbReference type="PROSITE" id="PS00108">
    <property type="entry name" value="PROTEIN_KINASE_ST"/>
    <property type="match status" value="1"/>
</dbReference>
<dbReference type="Proteomes" id="UP001372834">
    <property type="component" value="Unassembled WGS sequence"/>
</dbReference>
<dbReference type="SUPFAM" id="SSF56112">
    <property type="entry name" value="Protein kinase-like (PK-like)"/>
    <property type="match status" value="1"/>
</dbReference>
<dbReference type="InterPro" id="IPR011009">
    <property type="entry name" value="Kinase-like_dom_sf"/>
</dbReference>
<dbReference type="InterPro" id="IPR000719">
    <property type="entry name" value="Prot_kinase_dom"/>
</dbReference>
<evidence type="ECO:0000256" key="6">
    <source>
        <dbReference type="ARBA" id="ARBA00023328"/>
    </source>
</evidence>
<dbReference type="GO" id="GO:0005634">
    <property type="term" value="C:nucleus"/>
    <property type="evidence" value="ECO:0007669"/>
    <property type="project" value="TreeGrafter"/>
</dbReference>
<dbReference type="FunFam" id="1.25.40.430:FF:000003">
    <property type="entry name" value="Checkpoint serine/threonine-protein kinase BUB1"/>
    <property type="match status" value="1"/>
</dbReference>
<evidence type="ECO:0000259" key="9">
    <source>
        <dbReference type="PROSITE" id="PS50011"/>
    </source>
</evidence>
<dbReference type="SMART" id="SM00220">
    <property type="entry name" value="S_TKc"/>
    <property type="match status" value="1"/>
</dbReference>
<dbReference type="InterPro" id="IPR013212">
    <property type="entry name" value="Mad3/Bub1_I"/>
</dbReference>
<dbReference type="InterPro" id="IPR008271">
    <property type="entry name" value="Ser/Thr_kinase_AS"/>
</dbReference>
<dbReference type="SMART" id="SM00777">
    <property type="entry name" value="Mad3_BUB1_I"/>
    <property type="match status" value="1"/>
</dbReference>
<sequence>MSHFNNIQGQDLVSSKENIQPLRRGRDTSILCSALQAETDTDAQKELERQRNEFEIKLRSNFTNEDPLVDWCNYIHWIEQSFPKQGREGKLNVVLQKCLNKFKDNKQYMNDIRFVKLCIKYAELEDNTVELLSQIHRHGIGVLCAELYIAWAEKFAVDNCFKKANAIYERGLKCSAQPLQLLQESYQNFQAFLVHKMLNDRETFQPTLLDTNPTEQRQPYNVLQSVKAGQKDVIPGVRVGSNVIGAPGKLQRLGQTDPKSKTNTMVKIFEDTEGNVPSNEPPAKLEKIHSKKTQTKENTVKAGPWNNKKSKNVPFKVDAPSNLQFQVHQDEEEDESKNKMKSVPSTVLKEHKTKSSYEDENFANAPLFYPEPYDPTRVPMYCKEQVYAGGLEFQFEELRAIQYRRNLQESAEHGCLYAPQLTETVAEVVEEMHQPISVPKLNPQKAKQKLVRSSEKKLKSNTDTRRKTIFSNPLPVAVPEENLPNTDYSMNQTIHTKEALSEMQQLWFSKPASPVPVTSKPIKPAAKSILKPSKPCFSLYVDESCLEDLKQPEDKPLDLTFKVENHSQEDVEKEIGKTEAEVLNTFGEARKKTALKTKIKCPVDNKENYYVHKDIDSAKLPEELKVDDEDKENGIPENYCGPVGKSTRKVSGILTPAENVEIADLSDEEIEIEDEEAEEDGETQGHDYSSIIRCNTTAITETWNFTKGFQFPRGESTPNIRKSFHGKVDCNDSVYLPQLTSEESEVKTNDKQVECRRIVEKVKESPVNEKKTNADVENFTKNLSVIAETSREYRSSSSASSGASTMAFRHSKNFPFTPSEVRNSRYSLTVSQSVLQKGKLPNYTGYEASSEYSQTALKTPVVHNEDIELNATINLMKKLNAIDSTSVTENSKTAVVDIKPETKPNVGEKIVETIDPFSDEVLERLLRQVDFPNSNHANGYYFLANVELPDIKLGSSISLGAFNYNVKRVLGEGSYARIFRLTDIDSGTVLIAKYQKPAFPWEFYITREIQSRIRDSDSLAMFMNVEYAYFFKNASVLLTHPVEFGDLLAVINKMQQGKMMCQSLAIHFTCQILQILEKLHSCKIIHGDIKPDNFLLRRHNDQLQLQLIDFGRSIDMSLFPDGTTFTRVVTTEGLTSVEMKLGKPWTYQIDYYGAANCGHALLFGDYMRVTEKNGVWNISKTIPRYCARNEWRNFFTSLINVESCSNLPNLAELRKSFEGILIESTDFEFSLNKLNNLLNNR</sequence>
<dbReference type="PROSITE" id="PS51489">
    <property type="entry name" value="BUB1_N"/>
    <property type="match status" value="1"/>
</dbReference>
<keyword evidence="5 7" id="KW-0067">ATP-binding</keyword>
<dbReference type="EMBL" id="JAWJWE010000038">
    <property type="protein sequence ID" value="KAK6623613.1"/>
    <property type="molecule type" value="Genomic_DNA"/>
</dbReference>
<proteinExistence type="predicted"/>
<keyword evidence="4" id="KW-0995">Kinetochore</keyword>
<feature type="binding site" evidence="7">
    <location>
        <position position="993"/>
    </location>
    <ligand>
        <name>ATP</name>
        <dbReference type="ChEBI" id="CHEBI:30616"/>
    </ligand>
</feature>
<dbReference type="PROSITE" id="PS00107">
    <property type="entry name" value="PROTEIN_KINASE_ATP"/>
    <property type="match status" value="1"/>
</dbReference>
<gene>
    <name evidence="11" type="ORF">RUM43_009465</name>
</gene>
<evidence type="ECO:0000256" key="2">
    <source>
        <dbReference type="ARBA" id="ARBA00022454"/>
    </source>
</evidence>
<evidence type="ECO:0000256" key="5">
    <source>
        <dbReference type="ARBA" id="ARBA00022840"/>
    </source>
</evidence>
<feature type="region of interest" description="Disordered" evidence="8">
    <location>
        <begin position="270"/>
        <end position="315"/>
    </location>
</feature>
<feature type="domain" description="BUB1 N-terminal" evidence="10">
    <location>
        <begin position="54"/>
        <end position="219"/>
    </location>
</feature>
<dbReference type="AlphaFoldDB" id="A0AAN8S282"/>
<dbReference type="GO" id="GO:0051754">
    <property type="term" value="P:meiotic sister chromatid cohesion, centromeric"/>
    <property type="evidence" value="ECO:0007669"/>
    <property type="project" value="TreeGrafter"/>
</dbReference>
<evidence type="ECO:0000256" key="7">
    <source>
        <dbReference type="PROSITE-ProRule" id="PRU10141"/>
    </source>
</evidence>
<dbReference type="PANTHER" id="PTHR14030">
    <property type="entry name" value="MITOTIC CHECKPOINT SERINE/THREONINE-PROTEIN KINASE BUB1"/>
    <property type="match status" value="1"/>
</dbReference>
<dbReference type="GO" id="GO:0000776">
    <property type="term" value="C:kinetochore"/>
    <property type="evidence" value="ECO:0007669"/>
    <property type="project" value="UniProtKB-KW"/>
</dbReference>
<dbReference type="Pfam" id="PF08311">
    <property type="entry name" value="Mad3_BUB1_I"/>
    <property type="match status" value="1"/>
</dbReference>
<keyword evidence="2" id="KW-0158">Chromosome</keyword>
<feature type="domain" description="Protein kinase" evidence="9">
    <location>
        <begin position="964"/>
        <end position="1241"/>
    </location>
</feature>
<dbReference type="GO" id="GO:0004672">
    <property type="term" value="F:protein kinase activity"/>
    <property type="evidence" value="ECO:0007669"/>
    <property type="project" value="InterPro"/>
</dbReference>
<evidence type="ECO:0000313" key="11">
    <source>
        <dbReference type="EMBL" id="KAK6623613.1"/>
    </source>
</evidence>
<dbReference type="PANTHER" id="PTHR14030:SF4">
    <property type="entry name" value="BUB1 KINASE, ISOFORM A-RELATED"/>
    <property type="match status" value="1"/>
</dbReference>
<keyword evidence="6" id="KW-0137">Centromere</keyword>
<dbReference type="Gene3D" id="1.10.510.10">
    <property type="entry name" value="Transferase(Phosphotransferase) domain 1"/>
    <property type="match status" value="1"/>
</dbReference>
<evidence type="ECO:0000256" key="3">
    <source>
        <dbReference type="ARBA" id="ARBA00022741"/>
    </source>
</evidence>
<evidence type="ECO:0000256" key="8">
    <source>
        <dbReference type="SAM" id="MobiDB-lite"/>
    </source>
</evidence>
<evidence type="ECO:0000259" key="10">
    <source>
        <dbReference type="PROSITE" id="PS51489"/>
    </source>
</evidence>
<dbReference type="InterPro" id="IPR015661">
    <property type="entry name" value="Bub1/Mad3"/>
</dbReference>
<evidence type="ECO:0000256" key="1">
    <source>
        <dbReference type="ARBA" id="ARBA00004629"/>
    </source>
</evidence>
<dbReference type="PROSITE" id="PS50011">
    <property type="entry name" value="PROTEIN_KINASE_DOM"/>
    <property type="match status" value="1"/>
</dbReference>
<comment type="caution">
    <text evidence="11">The sequence shown here is derived from an EMBL/GenBank/DDBJ whole genome shotgun (WGS) entry which is preliminary data.</text>
</comment>
<dbReference type="Pfam" id="PF00069">
    <property type="entry name" value="Pkinase"/>
    <property type="match status" value="1"/>
</dbReference>
<dbReference type="GO" id="GO:0007094">
    <property type="term" value="P:mitotic spindle assembly checkpoint signaling"/>
    <property type="evidence" value="ECO:0007669"/>
    <property type="project" value="InterPro"/>
</dbReference>
<accession>A0AAN8S282</accession>
<keyword evidence="3 7" id="KW-0547">Nucleotide-binding</keyword>